<keyword evidence="2" id="KW-1185">Reference proteome</keyword>
<sequence>MSTSSWFDLRGKVALVTGCTRGIGQAMAVGLAEAGADIIGVSASLALQGSATAQQVQALGRQ</sequence>
<evidence type="ECO:0000313" key="1">
    <source>
        <dbReference type="EMBL" id="SNS02080.1"/>
    </source>
</evidence>
<organism evidence="1 2">
    <name type="scientific">Hymenobacter mucosus</name>
    <dbReference type="NCBI Taxonomy" id="1411120"/>
    <lineage>
        <taxon>Bacteria</taxon>
        <taxon>Pseudomonadati</taxon>
        <taxon>Bacteroidota</taxon>
        <taxon>Cytophagia</taxon>
        <taxon>Cytophagales</taxon>
        <taxon>Hymenobacteraceae</taxon>
        <taxon>Hymenobacter</taxon>
    </lineage>
</organism>
<dbReference type="SUPFAM" id="SSF51735">
    <property type="entry name" value="NAD(P)-binding Rossmann-fold domains"/>
    <property type="match status" value="1"/>
</dbReference>
<proteinExistence type="predicted"/>
<protein>
    <submittedName>
        <fullName evidence="1">Short chain dehydrogenase</fullName>
    </submittedName>
</protein>
<feature type="non-terminal residue" evidence="1">
    <location>
        <position position="62"/>
    </location>
</feature>
<name>A0A239B2P7_9BACT</name>
<dbReference type="RefSeq" id="WP_143437247.1">
    <property type="nucleotide sequence ID" value="NZ_FZNS01000017.1"/>
</dbReference>
<dbReference type="Pfam" id="PF00106">
    <property type="entry name" value="adh_short"/>
    <property type="match status" value="1"/>
</dbReference>
<dbReference type="Gene3D" id="3.40.50.720">
    <property type="entry name" value="NAD(P)-binding Rossmann-like Domain"/>
    <property type="match status" value="1"/>
</dbReference>
<reference evidence="2" key="1">
    <citation type="submission" date="2017-06" db="EMBL/GenBank/DDBJ databases">
        <authorList>
            <person name="Varghese N."/>
            <person name="Submissions S."/>
        </authorList>
    </citation>
    <scope>NUCLEOTIDE SEQUENCE [LARGE SCALE GENOMIC DNA]</scope>
    <source>
        <strain evidence="2">DSM 28041</strain>
    </source>
</reference>
<dbReference type="InterPro" id="IPR036291">
    <property type="entry name" value="NAD(P)-bd_dom_sf"/>
</dbReference>
<dbReference type="Proteomes" id="UP000198310">
    <property type="component" value="Unassembled WGS sequence"/>
</dbReference>
<evidence type="ECO:0000313" key="2">
    <source>
        <dbReference type="Proteomes" id="UP000198310"/>
    </source>
</evidence>
<gene>
    <name evidence="1" type="ORF">SAMN06269173_11753</name>
</gene>
<accession>A0A239B2P7</accession>
<dbReference type="EMBL" id="FZNS01000017">
    <property type="protein sequence ID" value="SNS02080.1"/>
    <property type="molecule type" value="Genomic_DNA"/>
</dbReference>
<dbReference type="InterPro" id="IPR002347">
    <property type="entry name" value="SDR_fam"/>
</dbReference>
<dbReference type="AlphaFoldDB" id="A0A239B2P7"/>